<dbReference type="AlphaFoldDB" id="A0A2W5FE22"/>
<protein>
    <recommendedName>
        <fullName evidence="1">DUF5689 domain-containing protein</fullName>
    </recommendedName>
</protein>
<evidence type="ECO:0000313" key="2">
    <source>
        <dbReference type="EMBL" id="PZP52544.1"/>
    </source>
</evidence>
<dbReference type="PROSITE" id="PS51257">
    <property type="entry name" value="PROKAR_LIPOPROTEIN"/>
    <property type="match status" value="1"/>
</dbReference>
<proteinExistence type="predicted"/>
<organism evidence="2 3">
    <name type="scientific">Pseudopedobacter saltans</name>
    <dbReference type="NCBI Taxonomy" id="151895"/>
    <lineage>
        <taxon>Bacteria</taxon>
        <taxon>Pseudomonadati</taxon>
        <taxon>Bacteroidota</taxon>
        <taxon>Sphingobacteriia</taxon>
        <taxon>Sphingobacteriales</taxon>
        <taxon>Sphingobacteriaceae</taxon>
        <taxon>Pseudopedobacter</taxon>
    </lineage>
</organism>
<dbReference type="Proteomes" id="UP000249645">
    <property type="component" value="Unassembled WGS sequence"/>
</dbReference>
<sequence length="537" mass="57277">MMKKYIANILTVISIIVMVSCKKEGNYVGGTPADIIAILDLRPLYKDRDVTLTKESMYGATKLAAVVISDHTAGNLPKGLLIVQDNRRLSMLRGISLEMGDEAEKYHPGDSIQVDIEGGTLTRKNNILTITGVSASKILPKGHGAVNVNNINASQLNAFASDYESSLCVLNKVGLVPAPIEGDEISGNKTINDGFANTILYTNPSAKYAHDEPYGLASYVGIPFVTGDSTVEFRTRAASDIVDLGSSLSQDLIITGILGDPKGGDGGNEYVQMLATTDIDFSVIPYCLVVCNNAGTSTPVLNDGWATGGLRTIGWKITSGKVNKGEFLYWGGQNKKINGPNSTYSFPATAHYVIGNYNGATGATNAGDVTMKNTPKFSNSGPFANSGNASGVALFRGTTITEKSTPEDVLFVGSGGGTSIYDITKNPILGYRICNNDWYSMYSVNINPQTNLPVATAYLYFQSNGKIATGPSGTGNATNMVYATPSDVGYFSMMGGVYNTTLGRWTTARSQYRYELNQANATIDSLEQGKYATQIVE</sequence>
<dbReference type="InterPro" id="IPR043744">
    <property type="entry name" value="DUF5689"/>
</dbReference>
<accession>A0A2W5FE22</accession>
<dbReference type="EMBL" id="QFOI01000003">
    <property type="protein sequence ID" value="PZP52544.1"/>
    <property type="molecule type" value="Genomic_DNA"/>
</dbReference>
<evidence type="ECO:0000259" key="1">
    <source>
        <dbReference type="Pfam" id="PF18942"/>
    </source>
</evidence>
<comment type="caution">
    <text evidence="2">The sequence shown here is derived from an EMBL/GenBank/DDBJ whole genome shotgun (WGS) entry which is preliminary data.</text>
</comment>
<name>A0A2W5FE22_9SPHI</name>
<reference evidence="2 3" key="1">
    <citation type="submission" date="2017-11" db="EMBL/GenBank/DDBJ databases">
        <title>Infants hospitalized years apart are colonized by the same room-sourced microbial strains.</title>
        <authorList>
            <person name="Brooks B."/>
            <person name="Olm M.R."/>
            <person name="Firek B.A."/>
            <person name="Baker R."/>
            <person name="Thomas B.C."/>
            <person name="Morowitz M.J."/>
            <person name="Banfield J.F."/>
        </authorList>
    </citation>
    <scope>NUCLEOTIDE SEQUENCE [LARGE SCALE GENOMIC DNA]</scope>
    <source>
        <strain evidence="2">S2_009_000_R2_76</strain>
    </source>
</reference>
<dbReference type="Pfam" id="PF18942">
    <property type="entry name" value="DUF5689"/>
    <property type="match status" value="1"/>
</dbReference>
<gene>
    <name evidence="2" type="ORF">DI598_00475</name>
</gene>
<evidence type="ECO:0000313" key="3">
    <source>
        <dbReference type="Proteomes" id="UP000249645"/>
    </source>
</evidence>
<feature type="domain" description="DUF5689" evidence="1">
    <location>
        <begin position="36"/>
        <end position="241"/>
    </location>
</feature>